<dbReference type="CDD" id="cd03822">
    <property type="entry name" value="GT4_mannosyltransferase-like"/>
    <property type="match status" value="1"/>
</dbReference>
<feature type="domain" description="Glycosyl transferase family 1" evidence="1">
    <location>
        <begin position="193"/>
        <end position="361"/>
    </location>
</feature>
<dbReference type="GO" id="GO:0005975">
    <property type="term" value="P:carbohydrate metabolic process"/>
    <property type="evidence" value="ECO:0007669"/>
    <property type="project" value="InterPro"/>
</dbReference>
<dbReference type="Proteomes" id="UP000779900">
    <property type="component" value="Unassembled WGS sequence"/>
</dbReference>
<dbReference type="SUPFAM" id="SSF53756">
    <property type="entry name" value="UDP-Glycosyltransferase/glycogen phosphorylase"/>
    <property type="match status" value="1"/>
</dbReference>
<protein>
    <submittedName>
        <fullName evidence="3">Glycosyltransferase</fullName>
    </submittedName>
</protein>
<dbReference type="EMBL" id="VGIR01000001">
    <property type="protein sequence ID" value="MBM3330274.1"/>
    <property type="molecule type" value="Genomic_DNA"/>
</dbReference>
<dbReference type="InterPro" id="IPR001296">
    <property type="entry name" value="Glyco_trans_1"/>
</dbReference>
<evidence type="ECO:0000313" key="4">
    <source>
        <dbReference type="Proteomes" id="UP000779900"/>
    </source>
</evidence>
<feature type="domain" description="Glycosyltransferase subfamily 4-like N-terminal" evidence="2">
    <location>
        <begin position="24"/>
        <end position="175"/>
    </location>
</feature>
<reference evidence="3" key="1">
    <citation type="submission" date="2019-03" db="EMBL/GenBank/DDBJ databases">
        <title>Lake Tanganyika Metagenome-Assembled Genomes (MAGs).</title>
        <authorList>
            <person name="Tran P."/>
        </authorList>
    </citation>
    <scope>NUCLEOTIDE SEQUENCE</scope>
    <source>
        <strain evidence="3">K_DeepCast_150m_m2_040</strain>
    </source>
</reference>
<accession>A0A937XDK3</accession>
<dbReference type="PANTHER" id="PTHR12526:SF572">
    <property type="entry name" value="BLL5144 PROTEIN"/>
    <property type="match status" value="1"/>
</dbReference>
<dbReference type="Pfam" id="PF13439">
    <property type="entry name" value="Glyco_transf_4"/>
    <property type="match status" value="1"/>
</dbReference>
<organism evidence="3 4">
    <name type="scientific">candidate division WOR-3 bacterium</name>
    <dbReference type="NCBI Taxonomy" id="2052148"/>
    <lineage>
        <taxon>Bacteria</taxon>
        <taxon>Bacteria division WOR-3</taxon>
    </lineage>
</organism>
<name>A0A937XDK3_UNCW3</name>
<evidence type="ECO:0000313" key="3">
    <source>
        <dbReference type="EMBL" id="MBM3330274.1"/>
    </source>
</evidence>
<dbReference type="GO" id="GO:0016757">
    <property type="term" value="F:glycosyltransferase activity"/>
    <property type="evidence" value="ECO:0007669"/>
    <property type="project" value="InterPro"/>
</dbReference>
<dbReference type="AlphaFoldDB" id="A0A937XDK3"/>
<dbReference type="SUPFAM" id="SSF48208">
    <property type="entry name" value="Six-hairpin glycosidases"/>
    <property type="match status" value="1"/>
</dbReference>
<sequence length="756" mass="85566">MKNRTAQFSKIAFIGNYVPRRCGIATFTTDICESVAREAPDAECVTAAMNDTVEGYDYPDRVRFEVAQNDLDEYRQLADFLNLGRVDLVCMQHEYGIFGGSAGSHLLLTQRRLRMPVVTTLHTVLREPDDMQRQVLTEICHLSDRVVVMSERSRQYLADIYEVSPAKIDLIHHGIPDMPFVDPNFYKDLFGVEGRRVILTFGLLSPNKGIENVIRALPAVVERFPDVVYIVLGVTHPHVLREKGEEYRISLQRLARELGVSDHVVYYNRFVDIKELCQFLGAADLYVTPYLNPVQAVSGTLAYATGTGKAVVSTPYWYAEELLAEGRGRLVPFNDHPAMAETVVRLFANEAERHAMRKQAYAYGRQMIWKEVARSYLDTFQRAAEERVRGPVFVDRVAVESPLDMELPRIDLKHLLTLTDDTGIIQHARNTVPNLNEGYTTDDNSRALIVALRALEHEKDTAILHRLVGRYLAFIDYAFNRTNRRFRNFLGYDRRWLEDTGSEDSHGRALWSLGTVVGASHDDAFVALAMNLFDSALHAVELFSSPRAWAYTLLGVCSYIKRFPGASNARRIRDALAQRLLEMYRTAASDDWPWFERSLAYGNARLSHALIRAGADTGNQEMTAAGLRSLDWLFRVETAEAGNYSPIPNSGWQRGAPRPRFDQQPIEAQCMVEASFRAWRVTKDRRWREAMTTTFEWFLGRNDLGRPVYDYATGGCHDGLHPEGVNSNEGAESTLAFLGSLLTLRRAETVGGEGDR</sequence>
<dbReference type="InterPro" id="IPR008928">
    <property type="entry name" value="6-hairpin_glycosidase_sf"/>
</dbReference>
<dbReference type="Gene3D" id="3.40.50.2000">
    <property type="entry name" value="Glycogen Phosphorylase B"/>
    <property type="match status" value="2"/>
</dbReference>
<comment type="caution">
    <text evidence="3">The sequence shown here is derived from an EMBL/GenBank/DDBJ whole genome shotgun (WGS) entry which is preliminary data.</text>
</comment>
<gene>
    <name evidence="3" type="ORF">FJY68_00300</name>
</gene>
<dbReference type="Pfam" id="PF00534">
    <property type="entry name" value="Glycos_transf_1"/>
    <property type="match status" value="1"/>
</dbReference>
<evidence type="ECO:0000259" key="1">
    <source>
        <dbReference type="Pfam" id="PF00534"/>
    </source>
</evidence>
<dbReference type="PANTHER" id="PTHR12526">
    <property type="entry name" value="GLYCOSYLTRANSFERASE"/>
    <property type="match status" value="1"/>
</dbReference>
<evidence type="ECO:0000259" key="2">
    <source>
        <dbReference type="Pfam" id="PF13439"/>
    </source>
</evidence>
<proteinExistence type="predicted"/>
<dbReference type="InterPro" id="IPR028098">
    <property type="entry name" value="Glyco_trans_4-like_N"/>
</dbReference>